<dbReference type="InterPro" id="IPR001841">
    <property type="entry name" value="Znf_RING"/>
</dbReference>
<protein>
    <submittedName>
        <fullName evidence="5">E3 ubiquitin protein ligase RIE1</fullName>
    </submittedName>
</protein>
<accession>A0ABD1A886</accession>
<dbReference type="PANTHER" id="PTHR46225">
    <property type="entry name" value="C3H4 TYPE ZINC FINGER PROTEIN"/>
    <property type="match status" value="1"/>
</dbReference>
<sequence length="334" mass="38380">MSTRYSSQLQSSAIISITVSSSSSLDSTQRDHENTHRAPESSPPSFLMRLAMRVSRARWFIFLRRVFHYQNGSRSDLGTNPFNSITWMISELIALLVQITVITFTLALSKNERPVWPMRLWIIGYNVGCLLNLMLLYGRYRQQDTSQGNGFSFDDIEQQQRSREETRCSHLMNRCRTSLELFFAIWFVIGNVWVFESRFGSFHYAPNLHVLCISLLAWNALCYSFPFLLFLLLCCVVPLISSFLGYNMNIGSSGKGASDGQISSLHSWKYKLIDETSDSAQGNNDPECCICLAKYKDKEEVRKLPCSHRFHLKCVDQWLRIISCCPLCKQDLPN</sequence>
<gene>
    <name evidence="5" type="ORF">V5N11_015227</name>
</gene>
<feature type="transmembrane region" description="Helical" evidence="3">
    <location>
        <begin position="120"/>
        <end position="140"/>
    </location>
</feature>
<keyword evidence="6" id="KW-1185">Reference proteome</keyword>
<dbReference type="Pfam" id="PF13639">
    <property type="entry name" value="zf-RING_2"/>
    <property type="match status" value="1"/>
</dbReference>
<keyword evidence="3" id="KW-0812">Transmembrane</keyword>
<dbReference type="EMBL" id="JBANAX010000566">
    <property type="protein sequence ID" value="KAL1202977.1"/>
    <property type="molecule type" value="Genomic_DNA"/>
</dbReference>
<dbReference type="SMART" id="SM00184">
    <property type="entry name" value="RING"/>
    <property type="match status" value="1"/>
</dbReference>
<name>A0ABD1A886_CARAN</name>
<evidence type="ECO:0000256" key="3">
    <source>
        <dbReference type="SAM" id="Phobius"/>
    </source>
</evidence>
<feature type="compositionally biased region" description="Basic and acidic residues" evidence="2">
    <location>
        <begin position="28"/>
        <end position="39"/>
    </location>
</feature>
<dbReference type="Proteomes" id="UP001558713">
    <property type="component" value="Unassembled WGS sequence"/>
</dbReference>
<evidence type="ECO:0000313" key="5">
    <source>
        <dbReference type="EMBL" id="KAL1202977.1"/>
    </source>
</evidence>
<dbReference type="AlphaFoldDB" id="A0ABD1A886"/>
<reference evidence="5 6" key="1">
    <citation type="submission" date="2024-04" db="EMBL/GenBank/DDBJ databases">
        <title>Genome assembly C_amara_ONT_v2.</title>
        <authorList>
            <person name="Yant L."/>
            <person name="Moore C."/>
            <person name="Slenker M."/>
        </authorList>
    </citation>
    <scope>NUCLEOTIDE SEQUENCE [LARGE SCALE GENOMIC DNA]</scope>
    <source>
        <tissue evidence="5">Leaf</tissue>
    </source>
</reference>
<organism evidence="5 6">
    <name type="scientific">Cardamine amara subsp. amara</name>
    <dbReference type="NCBI Taxonomy" id="228776"/>
    <lineage>
        <taxon>Eukaryota</taxon>
        <taxon>Viridiplantae</taxon>
        <taxon>Streptophyta</taxon>
        <taxon>Embryophyta</taxon>
        <taxon>Tracheophyta</taxon>
        <taxon>Spermatophyta</taxon>
        <taxon>Magnoliopsida</taxon>
        <taxon>eudicotyledons</taxon>
        <taxon>Gunneridae</taxon>
        <taxon>Pentapetalae</taxon>
        <taxon>rosids</taxon>
        <taxon>malvids</taxon>
        <taxon>Brassicales</taxon>
        <taxon>Brassicaceae</taxon>
        <taxon>Cardamineae</taxon>
        <taxon>Cardamine</taxon>
    </lineage>
</organism>
<feature type="transmembrane region" description="Helical" evidence="3">
    <location>
        <begin position="179"/>
        <end position="195"/>
    </location>
</feature>
<feature type="domain" description="RING-type" evidence="4">
    <location>
        <begin position="288"/>
        <end position="329"/>
    </location>
</feature>
<keyword evidence="1" id="KW-0479">Metal-binding</keyword>
<dbReference type="Gene3D" id="3.30.40.10">
    <property type="entry name" value="Zinc/RING finger domain, C3HC4 (zinc finger)"/>
    <property type="match status" value="1"/>
</dbReference>
<keyword evidence="1" id="KW-0863">Zinc-finger</keyword>
<keyword evidence="1" id="KW-0862">Zinc</keyword>
<dbReference type="SUPFAM" id="SSF57850">
    <property type="entry name" value="RING/U-box"/>
    <property type="match status" value="1"/>
</dbReference>
<evidence type="ECO:0000259" key="4">
    <source>
        <dbReference type="PROSITE" id="PS50089"/>
    </source>
</evidence>
<keyword evidence="3" id="KW-1133">Transmembrane helix</keyword>
<evidence type="ECO:0000313" key="6">
    <source>
        <dbReference type="Proteomes" id="UP001558713"/>
    </source>
</evidence>
<feature type="transmembrane region" description="Helical" evidence="3">
    <location>
        <begin position="227"/>
        <end position="246"/>
    </location>
</feature>
<keyword evidence="3" id="KW-0472">Membrane</keyword>
<evidence type="ECO:0000256" key="1">
    <source>
        <dbReference type="PROSITE-ProRule" id="PRU00175"/>
    </source>
</evidence>
<comment type="caution">
    <text evidence="5">The sequence shown here is derived from an EMBL/GenBank/DDBJ whole genome shotgun (WGS) entry which is preliminary data.</text>
</comment>
<dbReference type="PROSITE" id="PS50089">
    <property type="entry name" value="ZF_RING_2"/>
    <property type="match status" value="1"/>
</dbReference>
<dbReference type="PANTHER" id="PTHR46225:SF9">
    <property type="entry name" value="RING_U-BOX SUPERFAMILY PROTEIN"/>
    <property type="match status" value="1"/>
</dbReference>
<feature type="transmembrane region" description="Helical" evidence="3">
    <location>
        <begin position="85"/>
        <end position="108"/>
    </location>
</feature>
<dbReference type="GO" id="GO:0008270">
    <property type="term" value="F:zinc ion binding"/>
    <property type="evidence" value="ECO:0007669"/>
    <property type="project" value="UniProtKB-KW"/>
</dbReference>
<feature type="region of interest" description="Disordered" evidence="2">
    <location>
        <begin position="24"/>
        <end position="43"/>
    </location>
</feature>
<dbReference type="InterPro" id="IPR013083">
    <property type="entry name" value="Znf_RING/FYVE/PHD"/>
</dbReference>
<proteinExistence type="predicted"/>
<evidence type="ECO:0000256" key="2">
    <source>
        <dbReference type="SAM" id="MobiDB-lite"/>
    </source>
</evidence>